<evidence type="ECO:0000256" key="4">
    <source>
        <dbReference type="SAM" id="MobiDB-lite"/>
    </source>
</evidence>
<proteinExistence type="predicted"/>
<name>A0A443HIN1_BYSSP</name>
<feature type="compositionally biased region" description="Polar residues" evidence="4">
    <location>
        <begin position="139"/>
        <end position="148"/>
    </location>
</feature>
<feature type="compositionally biased region" description="Polar residues" evidence="4">
    <location>
        <begin position="377"/>
        <end position="395"/>
    </location>
</feature>
<feature type="compositionally biased region" description="Polar residues" evidence="4">
    <location>
        <begin position="22"/>
        <end position="75"/>
    </location>
</feature>
<dbReference type="SMART" id="SM00368">
    <property type="entry name" value="LRR_RI"/>
    <property type="match status" value="4"/>
</dbReference>
<feature type="compositionally biased region" description="Polar residues" evidence="4">
    <location>
        <begin position="312"/>
        <end position="322"/>
    </location>
</feature>
<evidence type="ECO:0000256" key="3">
    <source>
        <dbReference type="ARBA" id="ARBA00022737"/>
    </source>
</evidence>
<comment type="caution">
    <text evidence="5">The sequence shown here is derived from an EMBL/GenBank/DDBJ whole genome shotgun (WGS) entry which is preliminary data.</text>
</comment>
<feature type="region of interest" description="Disordered" evidence="4">
    <location>
        <begin position="999"/>
        <end position="1042"/>
    </location>
</feature>
<keyword evidence="3" id="KW-0677">Repeat</keyword>
<feature type="region of interest" description="Disordered" evidence="4">
    <location>
        <begin position="913"/>
        <end position="946"/>
    </location>
</feature>
<evidence type="ECO:0000256" key="1">
    <source>
        <dbReference type="ARBA" id="ARBA00022468"/>
    </source>
</evidence>
<dbReference type="GeneID" id="39594521"/>
<feature type="region of interest" description="Disordered" evidence="4">
    <location>
        <begin position="262"/>
        <end position="397"/>
    </location>
</feature>
<dbReference type="SUPFAM" id="SSF52047">
    <property type="entry name" value="RNI-like"/>
    <property type="match status" value="1"/>
</dbReference>
<feature type="compositionally biased region" description="Basic and acidic residues" evidence="4">
    <location>
        <begin position="323"/>
        <end position="348"/>
    </location>
</feature>
<reference evidence="5 6" key="1">
    <citation type="journal article" date="2018" name="Front. Microbiol.">
        <title>Genomic and genetic insights into a cosmopolitan fungus, Paecilomyces variotii (Eurotiales).</title>
        <authorList>
            <person name="Urquhart A.S."/>
            <person name="Mondo S.J."/>
            <person name="Makela M.R."/>
            <person name="Hane J.K."/>
            <person name="Wiebenga A."/>
            <person name="He G."/>
            <person name="Mihaltcheva S."/>
            <person name="Pangilinan J."/>
            <person name="Lipzen A."/>
            <person name="Barry K."/>
            <person name="de Vries R.P."/>
            <person name="Grigoriev I.V."/>
            <person name="Idnurm A."/>
        </authorList>
    </citation>
    <scope>NUCLEOTIDE SEQUENCE [LARGE SCALE GENOMIC DNA]</scope>
    <source>
        <strain evidence="5 6">CBS 101075</strain>
    </source>
</reference>
<dbReference type="GO" id="GO:0005096">
    <property type="term" value="F:GTPase activator activity"/>
    <property type="evidence" value="ECO:0007669"/>
    <property type="project" value="UniProtKB-KW"/>
</dbReference>
<keyword evidence="1" id="KW-0343">GTPase activation</keyword>
<feature type="region of interest" description="Disordered" evidence="4">
    <location>
        <begin position="1169"/>
        <end position="1189"/>
    </location>
</feature>
<keyword evidence="2" id="KW-0433">Leucine-rich repeat</keyword>
<dbReference type="STRING" id="264951.A0A443HIN1"/>
<dbReference type="GO" id="GO:0006913">
    <property type="term" value="P:nucleocytoplasmic transport"/>
    <property type="evidence" value="ECO:0007669"/>
    <property type="project" value="TreeGrafter"/>
</dbReference>
<gene>
    <name evidence="5" type="ORF">C8Q69DRAFT_123850</name>
</gene>
<dbReference type="GO" id="GO:0048471">
    <property type="term" value="C:perinuclear region of cytoplasm"/>
    <property type="evidence" value="ECO:0007669"/>
    <property type="project" value="TreeGrafter"/>
</dbReference>
<dbReference type="GO" id="GO:0005829">
    <property type="term" value="C:cytosol"/>
    <property type="evidence" value="ECO:0007669"/>
    <property type="project" value="TreeGrafter"/>
</dbReference>
<dbReference type="RefSeq" id="XP_028481300.1">
    <property type="nucleotide sequence ID" value="XM_028625244.1"/>
</dbReference>
<feature type="compositionally biased region" description="Low complexity" evidence="4">
    <location>
        <begin position="123"/>
        <end position="138"/>
    </location>
</feature>
<feature type="region of interest" description="Disordered" evidence="4">
    <location>
        <begin position="1"/>
        <end position="194"/>
    </location>
</feature>
<feature type="compositionally biased region" description="Basic and acidic residues" evidence="4">
    <location>
        <begin position="1010"/>
        <end position="1021"/>
    </location>
</feature>
<dbReference type="PANTHER" id="PTHR24113:SF12">
    <property type="entry name" value="RAN GTPASE-ACTIVATING PROTEIN 1"/>
    <property type="match status" value="1"/>
</dbReference>
<dbReference type="GO" id="GO:0005634">
    <property type="term" value="C:nucleus"/>
    <property type="evidence" value="ECO:0007669"/>
    <property type="project" value="TreeGrafter"/>
</dbReference>
<feature type="compositionally biased region" description="Basic residues" evidence="4">
    <location>
        <begin position="928"/>
        <end position="939"/>
    </location>
</feature>
<sequence length="1189" mass="129945">MDSVETVDVSWLHHSRKDTLSRTKSTSSAISDKSGSSVETTETQTAAKPLSSNVNHLTSATRKSSPDQQSQTVSRSQDDLKAGSVGQTAGENKGSTQTPGSQNATPKPAGSTAPVRQPSRRPSWISNLSSKFSSSASSPPAQNNQKENSTPPRPIPPTSRLDLPNPFGAAYSPKDKEEKNGDGPNPFISSSPRSGFLHNALRKLSSSSTNGSGKMATNGVVCQRRVMNVNQNRDRCRVPDLNQSKLKRVAFCVDVEIAGISRRDSDDEKADSRPKKADVRSKEKGEGEALKHPQAVLPEKENKAVATGSGKGPTQENGSQGDAKTDVPTKEPTRKQEKKKRSEEERKERKERKRRLAEANGSIPMQLIWGEDDDESSSAPTSGTGRSRTQSQPTTDPVRIYRRCCQLRETPVLKKLVEQISSPSSTLAESPGTVAVLDLTDFPMSLEDIITFSDWLAVVPVRKLILENCALTDEGVRSILAGLLATKTAEQARYRRRRSRKPNLQTDPKEESFGVVEKLSLKKNPKIGPEGWRHICLFVHLSKSLKAIDLSGIPFPRPPAAANGPGSLNRTEYPGADIGAVFSTALEKRFGGSHLEELLLSECRPATGDVGKICDAAVAFGLRRLGLANNELTREGLQHVVRYLQSGKCEGLDLGGNPLEDHLDLLPSAFDSKHPLYALSLADCSLTPPTLAPLLQAFVRLPNFRFVDLSHNRGLFSSQPDALIMLRRYLPKMPLLKRIHLADVDLSPDHAIALAEILPECPSLCHLNIMENSQIRRLAEAADPASQEEACAVYASLMAAVRVSRTIIAVDIEVPTAESNEFVKALASQIVAYSLRNLERSSMEEDLSGSTDAGTEGDVPIPEILQHVVGHLDGEELGEEDDDPAPDEDYVIGGTGVAKALGVCLGNADHHHSDSLDFSAPPSGTTTPRHRKSRSRPPKRPRDMSKNLLVAARKIRLRIQSALVREDRAGNDTNYRRLQFLDYTLQKMIQRFEYEYPETRVAAPPPPPAPREDTSSQHSDEINDQGISGGSPPSGTNFDDETAIDDEDTEHYVIGISRSSSNTSLHSRALTSEEGHIHRLGQSIRRDFLKDYPAANLSSSPLDDSHIASLREKLERLRGEQIRSRVESVGPDKALEELGCTMEELWLIQKQDAEAFQKFKESQIAAQINAGMRPSPSVDEEAVDNSAIE</sequence>
<evidence type="ECO:0000256" key="2">
    <source>
        <dbReference type="ARBA" id="ARBA00022614"/>
    </source>
</evidence>
<dbReference type="GO" id="GO:0031267">
    <property type="term" value="F:small GTPase binding"/>
    <property type="evidence" value="ECO:0007669"/>
    <property type="project" value="TreeGrafter"/>
</dbReference>
<dbReference type="EMBL" id="RCNU01000018">
    <property type="protein sequence ID" value="RWQ91655.1"/>
    <property type="molecule type" value="Genomic_DNA"/>
</dbReference>
<accession>A0A443HIN1</accession>
<dbReference type="VEuPathDB" id="FungiDB:C8Q69DRAFT_123850"/>
<evidence type="ECO:0000313" key="5">
    <source>
        <dbReference type="EMBL" id="RWQ91655.1"/>
    </source>
</evidence>
<feature type="compositionally biased region" description="Basic and acidic residues" evidence="4">
    <location>
        <begin position="262"/>
        <end position="291"/>
    </location>
</feature>
<organism evidence="5 6">
    <name type="scientific">Byssochlamys spectabilis</name>
    <name type="common">Paecilomyces variotii</name>
    <dbReference type="NCBI Taxonomy" id="264951"/>
    <lineage>
        <taxon>Eukaryota</taxon>
        <taxon>Fungi</taxon>
        <taxon>Dikarya</taxon>
        <taxon>Ascomycota</taxon>
        <taxon>Pezizomycotina</taxon>
        <taxon>Eurotiomycetes</taxon>
        <taxon>Eurotiomycetidae</taxon>
        <taxon>Eurotiales</taxon>
        <taxon>Thermoascaceae</taxon>
        <taxon>Paecilomyces</taxon>
    </lineage>
</organism>
<keyword evidence="6" id="KW-1185">Reference proteome</keyword>
<dbReference type="Gene3D" id="3.80.10.10">
    <property type="entry name" value="Ribonuclease Inhibitor"/>
    <property type="match status" value="1"/>
</dbReference>
<protein>
    <submittedName>
        <fullName evidence="5">Cell wall biogenesis protein Mhp1</fullName>
    </submittedName>
</protein>
<dbReference type="AlphaFoldDB" id="A0A443HIN1"/>
<dbReference type="InterPro" id="IPR032675">
    <property type="entry name" value="LRR_dom_sf"/>
</dbReference>
<dbReference type="Proteomes" id="UP000283841">
    <property type="component" value="Unassembled WGS sequence"/>
</dbReference>
<dbReference type="InterPro" id="IPR027038">
    <property type="entry name" value="RanGap"/>
</dbReference>
<dbReference type="PANTHER" id="PTHR24113">
    <property type="entry name" value="RAN GTPASE-ACTIVATING PROTEIN 1"/>
    <property type="match status" value="1"/>
</dbReference>
<evidence type="ECO:0000313" key="6">
    <source>
        <dbReference type="Proteomes" id="UP000283841"/>
    </source>
</evidence>
<feature type="compositionally biased region" description="Polar residues" evidence="4">
    <location>
        <begin position="85"/>
        <end position="105"/>
    </location>
</feature>